<dbReference type="InterPro" id="IPR005624">
    <property type="entry name" value="PduO/GlcC-like"/>
</dbReference>
<evidence type="ECO:0000313" key="1">
    <source>
        <dbReference type="EMBL" id="HAN28529.1"/>
    </source>
</evidence>
<dbReference type="InterPro" id="IPR038084">
    <property type="entry name" value="PduO/GlcC-like_sf"/>
</dbReference>
<reference evidence="1 2" key="1">
    <citation type="journal article" date="2018" name="Nat. Biotechnol.">
        <title>A standardized bacterial taxonomy based on genome phylogeny substantially revises the tree of life.</title>
        <authorList>
            <person name="Parks D.H."/>
            <person name="Chuvochina M."/>
            <person name="Waite D.W."/>
            <person name="Rinke C."/>
            <person name="Skarshewski A."/>
            <person name="Chaumeil P.A."/>
            <person name="Hugenholtz P."/>
        </authorList>
    </citation>
    <scope>NUCLEOTIDE SEQUENCE [LARGE SCALE GENOMIC DNA]</scope>
    <source>
        <strain evidence="1">UBA9158</strain>
    </source>
</reference>
<dbReference type="InterPro" id="IPR052517">
    <property type="entry name" value="GlcG_carb_metab_protein"/>
</dbReference>
<dbReference type="EMBL" id="DMND01000173">
    <property type="protein sequence ID" value="HAN28529.1"/>
    <property type="molecule type" value="Genomic_DNA"/>
</dbReference>
<comment type="caution">
    <text evidence="1">The sequence shown here is derived from an EMBL/GenBank/DDBJ whole genome shotgun (WGS) entry which is preliminary data.</text>
</comment>
<dbReference type="PANTHER" id="PTHR34309:SF1">
    <property type="entry name" value="PROTEIN GLCG"/>
    <property type="match status" value="1"/>
</dbReference>
<gene>
    <name evidence="1" type="ORF">DCP75_12560</name>
</gene>
<accession>A0A3C1KPA5</accession>
<name>A0A3C1KPA5_9GAMM</name>
<dbReference type="Gene3D" id="3.30.450.150">
    <property type="entry name" value="Haem-degrading domain"/>
    <property type="match status" value="1"/>
</dbReference>
<dbReference type="Pfam" id="PF03928">
    <property type="entry name" value="HbpS-like"/>
    <property type="match status" value="1"/>
</dbReference>
<sequence>MNRWLAMGLGILPCVASAEAPYSEEIMTLQQARDLIEGCERYAQAHELPALSMAIYDAAGNLKTFVRQDGTTVATTDFAHSKGRTAAIAALATSELAKIEYADRTQPLGIPHLGALTIVQGGVPVPSVSGQHLGGFGVSGAPAADDEACGRAGIEHMQGAKR</sequence>
<dbReference type="AlphaFoldDB" id="A0A3C1KPA5"/>
<dbReference type="SUPFAM" id="SSF143744">
    <property type="entry name" value="GlcG-like"/>
    <property type="match status" value="1"/>
</dbReference>
<protein>
    <submittedName>
        <fullName evidence="1">DNA polymerase III subunit delta</fullName>
    </submittedName>
</protein>
<evidence type="ECO:0000313" key="2">
    <source>
        <dbReference type="Proteomes" id="UP000259273"/>
    </source>
</evidence>
<proteinExistence type="predicted"/>
<dbReference type="Proteomes" id="UP000259273">
    <property type="component" value="Unassembled WGS sequence"/>
</dbReference>
<organism evidence="1 2">
    <name type="scientific">Haliea salexigens</name>
    <dbReference type="NCBI Taxonomy" id="287487"/>
    <lineage>
        <taxon>Bacteria</taxon>
        <taxon>Pseudomonadati</taxon>
        <taxon>Pseudomonadota</taxon>
        <taxon>Gammaproteobacteria</taxon>
        <taxon>Cellvibrionales</taxon>
        <taxon>Halieaceae</taxon>
        <taxon>Haliea</taxon>
    </lineage>
</organism>
<dbReference type="PANTHER" id="PTHR34309">
    <property type="entry name" value="SLR1406 PROTEIN"/>
    <property type="match status" value="1"/>
</dbReference>